<protein>
    <submittedName>
        <fullName evidence="6">TetR family transcriptional regulator</fullName>
    </submittedName>
</protein>
<feature type="domain" description="HTH tetR-type" evidence="5">
    <location>
        <begin position="1"/>
        <end position="51"/>
    </location>
</feature>
<dbReference type="InterPro" id="IPR001647">
    <property type="entry name" value="HTH_TetR"/>
</dbReference>
<dbReference type="Gene3D" id="1.10.10.60">
    <property type="entry name" value="Homeodomain-like"/>
    <property type="match status" value="1"/>
</dbReference>
<evidence type="ECO:0000313" key="6">
    <source>
        <dbReference type="EMBL" id="EIT69298.1"/>
    </source>
</evidence>
<evidence type="ECO:0000256" key="1">
    <source>
        <dbReference type="ARBA" id="ARBA00023015"/>
    </source>
</evidence>
<evidence type="ECO:0000256" key="4">
    <source>
        <dbReference type="PROSITE-ProRule" id="PRU00335"/>
    </source>
</evidence>
<keyword evidence="3" id="KW-0804">Transcription</keyword>
<sequence length="189" mass="21654">MRMVEGDRSFSGLSLREVTREAGVVPTAFYRHYATMEELGLDLVAESFETLRRMIRSVRSEGLPTDRIITSSVELLVKHVHAHRRHFGFIARERYGGYASLREAIRREIRLFAAELSTDLARFPLLDRWATEDLQMLASLMVNAMVSIAEDILDAPQRPDAEADIIRRAEKQLVFMTLGIPAWRSQPPR</sequence>
<keyword evidence="2 4" id="KW-0238">DNA-binding</keyword>
<dbReference type="Gene3D" id="1.10.357.10">
    <property type="entry name" value="Tetracycline Repressor, domain 2"/>
    <property type="match status" value="1"/>
</dbReference>
<reference evidence="6 7" key="1">
    <citation type="journal article" date="2012" name="J. Bacteriol.">
        <title>Genome Sequence of n-Alkane-Degrading Hydrocarboniphaga effusa Strain AP103T (ATCC BAA-332T).</title>
        <authorList>
            <person name="Chang H.K."/>
            <person name="Zylstra G.J."/>
            <person name="Chae J.C."/>
        </authorList>
    </citation>
    <scope>NUCLEOTIDE SEQUENCE [LARGE SCALE GENOMIC DNA]</scope>
    <source>
        <strain evidence="6 7">AP103</strain>
    </source>
</reference>
<organism evidence="6 7">
    <name type="scientific">Hydrocarboniphaga effusa AP103</name>
    <dbReference type="NCBI Taxonomy" id="1172194"/>
    <lineage>
        <taxon>Bacteria</taxon>
        <taxon>Pseudomonadati</taxon>
        <taxon>Pseudomonadota</taxon>
        <taxon>Gammaproteobacteria</taxon>
        <taxon>Nevskiales</taxon>
        <taxon>Nevskiaceae</taxon>
        <taxon>Hydrocarboniphaga</taxon>
    </lineage>
</organism>
<dbReference type="SUPFAM" id="SSF46689">
    <property type="entry name" value="Homeodomain-like"/>
    <property type="match status" value="1"/>
</dbReference>
<dbReference type="Proteomes" id="UP000003704">
    <property type="component" value="Unassembled WGS sequence"/>
</dbReference>
<dbReference type="PROSITE" id="PS50977">
    <property type="entry name" value="HTH_TETR_2"/>
    <property type="match status" value="1"/>
</dbReference>
<evidence type="ECO:0000256" key="3">
    <source>
        <dbReference type="ARBA" id="ARBA00023163"/>
    </source>
</evidence>
<dbReference type="InterPro" id="IPR009057">
    <property type="entry name" value="Homeodomain-like_sf"/>
</dbReference>
<dbReference type="InterPro" id="IPR050692">
    <property type="entry name" value="HTH_transcr_repressor_FabR"/>
</dbReference>
<feature type="DNA-binding region" description="H-T-H motif" evidence="4">
    <location>
        <begin position="14"/>
        <end position="33"/>
    </location>
</feature>
<dbReference type="InterPro" id="IPR054129">
    <property type="entry name" value="DesT_TetR_C"/>
</dbReference>
<dbReference type="EMBL" id="AKGD01000002">
    <property type="protein sequence ID" value="EIT69298.1"/>
    <property type="molecule type" value="Genomic_DNA"/>
</dbReference>
<evidence type="ECO:0000259" key="5">
    <source>
        <dbReference type="PROSITE" id="PS50977"/>
    </source>
</evidence>
<proteinExistence type="predicted"/>
<dbReference type="GO" id="GO:0003677">
    <property type="term" value="F:DNA binding"/>
    <property type="evidence" value="ECO:0007669"/>
    <property type="project" value="UniProtKB-UniRule"/>
</dbReference>
<dbReference type="Pfam" id="PF21943">
    <property type="entry name" value="TetR_C_46"/>
    <property type="match status" value="1"/>
</dbReference>
<dbReference type="PATRIC" id="fig|1172194.4.peg.2789"/>
<name>I8T6C7_9GAMM</name>
<dbReference type="STRING" id="1172194.WQQ_28800"/>
<dbReference type="PANTHER" id="PTHR47752">
    <property type="entry name" value="HTH-TYPE TRANSCRIPTIONAL REPRESSOR FABR"/>
    <property type="match status" value="1"/>
</dbReference>
<evidence type="ECO:0000313" key="7">
    <source>
        <dbReference type="Proteomes" id="UP000003704"/>
    </source>
</evidence>
<evidence type="ECO:0000256" key="2">
    <source>
        <dbReference type="ARBA" id="ARBA00023125"/>
    </source>
</evidence>
<keyword evidence="7" id="KW-1185">Reference proteome</keyword>
<accession>I8T6C7</accession>
<dbReference type="Pfam" id="PF00440">
    <property type="entry name" value="TetR_N"/>
    <property type="match status" value="1"/>
</dbReference>
<gene>
    <name evidence="6" type="ORF">WQQ_28800</name>
</gene>
<comment type="caution">
    <text evidence="6">The sequence shown here is derived from an EMBL/GenBank/DDBJ whole genome shotgun (WGS) entry which is preliminary data.</text>
</comment>
<dbReference type="PANTHER" id="PTHR47752:SF1">
    <property type="entry name" value="HTH-TYPE TRANSCRIPTIONAL REPRESSOR FABR"/>
    <property type="match status" value="1"/>
</dbReference>
<dbReference type="AlphaFoldDB" id="I8T6C7"/>
<keyword evidence="1" id="KW-0805">Transcription regulation</keyword>